<comment type="caution">
    <text evidence="1">The sequence shown here is derived from an EMBL/GenBank/DDBJ whole genome shotgun (WGS) entry which is preliminary data.</text>
</comment>
<accession>A0ABW9RMK4</accession>
<protein>
    <submittedName>
        <fullName evidence="1">Uncharacterized protein</fullName>
    </submittedName>
</protein>
<gene>
    <name evidence="1" type="ORF">E1163_08780</name>
</gene>
<evidence type="ECO:0000313" key="2">
    <source>
        <dbReference type="Proteomes" id="UP000798808"/>
    </source>
</evidence>
<evidence type="ECO:0000313" key="1">
    <source>
        <dbReference type="EMBL" id="MTI25032.1"/>
    </source>
</evidence>
<name>A0ABW9RMK4_9BACT</name>
<organism evidence="1 2">
    <name type="scientific">Fulvivirga kasyanovii</name>
    <dbReference type="NCBI Taxonomy" id="396812"/>
    <lineage>
        <taxon>Bacteria</taxon>
        <taxon>Pseudomonadati</taxon>
        <taxon>Bacteroidota</taxon>
        <taxon>Cytophagia</taxon>
        <taxon>Cytophagales</taxon>
        <taxon>Fulvivirgaceae</taxon>
        <taxon>Fulvivirga</taxon>
    </lineage>
</organism>
<reference evidence="1 2" key="1">
    <citation type="submission" date="2019-02" db="EMBL/GenBank/DDBJ databases">
        <authorList>
            <person name="Goldberg S.R."/>
            <person name="Haltli B.A."/>
            <person name="Correa H."/>
            <person name="Russell K.G."/>
        </authorList>
    </citation>
    <scope>NUCLEOTIDE SEQUENCE [LARGE SCALE GENOMIC DNA]</scope>
    <source>
        <strain evidence="1 2">JCM 16186</strain>
    </source>
</reference>
<dbReference type="Proteomes" id="UP000798808">
    <property type="component" value="Unassembled WGS sequence"/>
</dbReference>
<keyword evidence="2" id="KW-1185">Reference proteome</keyword>
<dbReference type="RefSeq" id="WP_155171069.1">
    <property type="nucleotide sequence ID" value="NZ_BAAAFL010000021.1"/>
</dbReference>
<sequence>MALQCQTLSFSVSADQAYSGNQTAIFQCNSITNNKAWVAIQSINVSYDNGEHNHEASIRKCLPSVQSVNGNQVNVNLNFLYCNEDQNDIMSGTVEVLVLADVS</sequence>
<dbReference type="EMBL" id="SMLW01000476">
    <property type="protein sequence ID" value="MTI25032.1"/>
    <property type="molecule type" value="Genomic_DNA"/>
</dbReference>
<proteinExistence type="predicted"/>